<dbReference type="Proteomes" id="UP001153076">
    <property type="component" value="Unassembled WGS sequence"/>
</dbReference>
<protein>
    <submittedName>
        <fullName evidence="2">Uncharacterized protein</fullName>
    </submittedName>
</protein>
<name>A0A9Q1QHF2_9CARY</name>
<evidence type="ECO:0000313" key="2">
    <source>
        <dbReference type="EMBL" id="KAJ8441631.1"/>
    </source>
</evidence>
<dbReference type="EMBL" id="JAKOGI010000158">
    <property type="protein sequence ID" value="KAJ8441631.1"/>
    <property type="molecule type" value="Genomic_DNA"/>
</dbReference>
<evidence type="ECO:0000313" key="3">
    <source>
        <dbReference type="Proteomes" id="UP001153076"/>
    </source>
</evidence>
<feature type="region of interest" description="Disordered" evidence="1">
    <location>
        <begin position="91"/>
        <end position="208"/>
    </location>
</feature>
<dbReference type="AlphaFoldDB" id="A0A9Q1QHF2"/>
<accession>A0A9Q1QHF2</accession>
<keyword evidence="3" id="KW-1185">Reference proteome</keyword>
<reference evidence="2" key="1">
    <citation type="submission" date="2022-04" db="EMBL/GenBank/DDBJ databases">
        <title>Carnegiea gigantea Genome sequencing and assembly v2.</title>
        <authorList>
            <person name="Copetti D."/>
            <person name="Sanderson M.J."/>
            <person name="Burquez A."/>
            <person name="Wojciechowski M.F."/>
        </authorList>
    </citation>
    <scope>NUCLEOTIDE SEQUENCE</scope>
    <source>
        <strain evidence="2">SGP5-SGP5p</strain>
        <tissue evidence="2">Aerial part</tissue>
    </source>
</reference>
<comment type="caution">
    <text evidence="2">The sequence shown here is derived from an EMBL/GenBank/DDBJ whole genome shotgun (WGS) entry which is preliminary data.</text>
</comment>
<gene>
    <name evidence="2" type="ORF">Cgig2_025798</name>
</gene>
<feature type="compositionally biased region" description="Basic and acidic residues" evidence="1">
    <location>
        <begin position="168"/>
        <end position="191"/>
    </location>
</feature>
<organism evidence="2 3">
    <name type="scientific">Carnegiea gigantea</name>
    <dbReference type="NCBI Taxonomy" id="171969"/>
    <lineage>
        <taxon>Eukaryota</taxon>
        <taxon>Viridiplantae</taxon>
        <taxon>Streptophyta</taxon>
        <taxon>Embryophyta</taxon>
        <taxon>Tracheophyta</taxon>
        <taxon>Spermatophyta</taxon>
        <taxon>Magnoliopsida</taxon>
        <taxon>eudicotyledons</taxon>
        <taxon>Gunneridae</taxon>
        <taxon>Pentapetalae</taxon>
        <taxon>Caryophyllales</taxon>
        <taxon>Cactineae</taxon>
        <taxon>Cactaceae</taxon>
        <taxon>Cactoideae</taxon>
        <taxon>Echinocereeae</taxon>
        <taxon>Carnegiea</taxon>
    </lineage>
</organism>
<feature type="compositionally biased region" description="Low complexity" evidence="1">
    <location>
        <begin position="91"/>
        <end position="103"/>
    </location>
</feature>
<sequence>MNNGSIEQAGVHIVMKKVVVSHQVFAKCIDQLLFRENSSRGSRDMAYEQMLTPAARLRAVEIELEKDRTRTKQSKVNSSWLKAENNKVSANINIDDNNDPQPDATLPFHYSVDQQPQDVPSSERDSEGHLLPSNSHGGSKDGGDGGKRGANEMGASYSCRPSTNYFSDRGHGVPLEDDRRSRRSSDEEPRKPTQTYRRLRKDNEPVQP</sequence>
<evidence type="ECO:0000256" key="1">
    <source>
        <dbReference type="SAM" id="MobiDB-lite"/>
    </source>
</evidence>
<feature type="compositionally biased region" description="Basic and acidic residues" evidence="1">
    <location>
        <begin position="138"/>
        <end position="150"/>
    </location>
</feature>
<proteinExistence type="predicted"/>